<feature type="compositionally biased region" description="Low complexity" evidence="2">
    <location>
        <begin position="704"/>
        <end position="730"/>
    </location>
</feature>
<reference evidence="4" key="2">
    <citation type="submission" date="2010-11" db="EMBL/GenBank/DDBJ databases">
        <authorList>
            <consortium name="The Broad Institute Genome Sequencing Platform"/>
            <person name="Earl A."/>
            <person name="Ward D."/>
            <person name="Feldgarden M."/>
            <person name="Gevers D."/>
            <person name="Butler R."/>
            <person name="Young S.K."/>
            <person name="Zeng Q."/>
            <person name="Gargeya S."/>
            <person name="Fitzgerald M."/>
            <person name="Haas B."/>
            <person name="Abouelleil A."/>
            <person name="Alvarado L."/>
            <person name="Arachchi H.M."/>
            <person name="Berlin A."/>
            <person name="Brown A."/>
            <person name="Chapman S.B."/>
            <person name="Chen Z."/>
            <person name="Dunbar C."/>
            <person name="Freedman E."/>
            <person name="Gearin G."/>
            <person name="Gellesch M."/>
            <person name="Goldberg J."/>
            <person name="Griggs A."/>
            <person name="Gujja S."/>
            <person name="Heilman E."/>
            <person name="Heiman D."/>
            <person name="Howarth C."/>
            <person name="Larson L."/>
            <person name="Lui A."/>
            <person name="MacDonald P.J.P."/>
            <person name="Mehta T."/>
            <person name="Montmayeur A."/>
            <person name="Murphy C."/>
            <person name="Neiman D."/>
            <person name="Pearson M."/>
            <person name="Priest M."/>
            <person name="Roberts A."/>
            <person name="Saif S."/>
            <person name="Shea T."/>
            <person name="Shenoy N."/>
            <person name="Sisk P."/>
            <person name="Stolte C."/>
            <person name="Sykes S."/>
            <person name="White J."/>
            <person name="Yandava C."/>
            <person name="Wortman J."/>
            <person name="Nusbaum C."/>
            <person name="Birren B."/>
        </authorList>
    </citation>
    <scope>NUCLEOTIDE SEQUENCE</scope>
    <source>
        <strain evidence="4">P1A1 Lamole</strain>
    </source>
</reference>
<feature type="region of interest" description="Disordered" evidence="2">
    <location>
        <begin position="650"/>
        <end position="686"/>
    </location>
</feature>
<evidence type="ECO:0000256" key="1">
    <source>
        <dbReference type="ARBA" id="ARBA00007920"/>
    </source>
</evidence>
<reference evidence="4 6" key="3">
    <citation type="journal article" date="2015" name="BMC Genomics">
        <title>Sex and parasites: genomic and transcriptomic analysis of Microbotryum lychnidis-dioicae, the biotrophic and plant-castrating anther smut fungus.</title>
        <authorList>
            <person name="Perlin M.H."/>
            <person name="Amselem J."/>
            <person name="Fontanillas E."/>
            <person name="Toh S.S."/>
            <person name="Chen Z."/>
            <person name="Goldberg J."/>
            <person name="Duplessis S."/>
            <person name="Henrissat B."/>
            <person name="Young S."/>
            <person name="Zeng Q."/>
            <person name="Aguileta G."/>
            <person name="Petit E."/>
            <person name="Badouin H."/>
            <person name="Andrews J."/>
            <person name="Razeeq D."/>
            <person name="Gabaldon T."/>
            <person name="Quesneville H."/>
            <person name="Giraud T."/>
            <person name="Hood M.E."/>
            <person name="Schultz D.J."/>
            <person name="Cuomo C.A."/>
        </authorList>
    </citation>
    <scope>NUCLEOTIDE SEQUENCE [LARGE SCALE GENOMIC DNA]</scope>
    <source>
        <strain evidence="6">p1A1 Lamole</strain>
        <strain evidence="4">P1A1 Lamole</strain>
    </source>
</reference>
<feature type="compositionally biased region" description="Low complexity" evidence="2">
    <location>
        <begin position="174"/>
        <end position="184"/>
    </location>
</feature>
<feature type="compositionally biased region" description="Basic and acidic residues" evidence="2">
    <location>
        <begin position="253"/>
        <end position="267"/>
    </location>
</feature>
<dbReference type="Proteomes" id="UP000017200">
    <property type="component" value="Unassembled WGS sequence"/>
</dbReference>
<reference evidence="6" key="1">
    <citation type="submission" date="2010-11" db="EMBL/GenBank/DDBJ databases">
        <title>The genome sequence of Microbotryum violaceum strain p1A1 Lamole.</title>
        <authorList>
            <person name="Cuomo C."/>
            <person name="Perlin M."/>
            <person name="Young S.K."/>
            <person name="Zeng Q."/>
            <person name="Gargeya S."/>
            <person name="Alvarado L."/>
            <person name="Berlin A."/>
            <person name="Chapman S.B."/>
            <person name="Chen Z."/>
            <person name="Freedman E."/>
            <person name="Gellesch M."/>
            <person name="Goldberg J."/>
            <person name="Griggs A."/>
            <person name="Gujja S."/>
            <person name="Heilman E."/>
            <person name="Heiman D."/>
            <person name="Howarth C."/>
            <person name="Mehta T."/>
            <person name="Neiman D."/>
            <person name="Pearson M."/>
            <person name="Roberts A."/>
            <person name="Saif S."/>
            <person name="Shea T."/>
            <person name="Shenoy N."/>
            <person name="Sisk P."/>
            <person name="Stolte C."/>
            <person name="Sykes S."/>
            <person name="White J."/>
            <person name="Yandava C."/>
            <person name="Haas B."/>
            <person name="Nusbaum C."/>
            <person name="Birren B."/>
        </authorList>
    </citation>
    <scope>NUCLEOTIDE SEQUENCE [LARGE SCALE GENOMIC DNA]</scope>
    <source>
        <strain evidence="6">p1A1 Lamole</strain>
    </source>
</reference>
<evidence type="ECO:0000259" key="3">
    <source>
        <dbReference type="Pfam" id="PF05057"/>
    </source>
</evidence>
<feature type="compositionally biased region" description="Low complexity" evidence="2">
    <location>
        <begin position="234"/>
        <end position="252"/>
    </location>
</feature>
<dbReference type="InParanoid" id="U5H0V3"/>
<dbReference type="Pfam" id="PF05057">
    <property type="entry name" value="DUF676"/>
    <property type="match status" value="1"/>
</dbReference>
<organism evidence="4">
    <name type="scientific">Microbotryum lychnidis-dioicae (strain p1A1 Lamole / MvSl-1064)</name>
    <name type="common">Anther smut fungus</name>
    <dbReference type="NCBI Taxonomy" id="683840"/>
    <lineage>
        <taxon>Eukaryota</taxon>
        <taxon>Fungi</taxon>
        <taxon>Dikarya</taxon>
        <taxon>Basidiomycota</taxon>
        <taxon>Pucciniomycotina</taxon>
        <taxon>Microbotryomycetes</taxon>
        <taxon>Microbotryales</taxon>
        <taxon>Microbotryaceae</taxon>
        <taxon>Microbotryum</taxon>
    </lineage>
</organism>
<feature type="region of interest" description="Disordered" evidence="2">
    <location>
        <begin position="771"/>
        <end position="797"/>
    </location>
</feature>
<dbReference type="EnsemblFungi" id="MVLG_01023T0">
    <property type="protein sequence ID" value="MVLG_01023T0"/>
    <property type="gene ID" value="MVLG_01023"/>
</dbReference>
<sequence length="830" mass="88647">MNGSPSLPGQDGRRSLPFRRRTSTTSSPPAVAASAPSPPAVAASAPAASPSQSQPQPRRASSSSSANSWPRSSFGDIHTSSSIYETASASVTTAVNLDVPRAPPRKRARVELVDERARVDPTCFPRTKAPLSIPSHRTLASSQTQLYKHESTRCRIIETPLSLQPSRAFSLFRSSPSANAAAPSLQQPLDSSNQSPPPSFRPASDSIRENSSSPRPHRPTDGFRLPTEANTTLPSSAQGSTSSPSSKQSTQPKTEHEPNSQKEEPRADQINSLLRHPTLYDPIRKPRNPIVLCHGLYGFDVRGPSYLRLHYWGDLLSILRGKVGAEVFVTAVPGTGSIKQRAHSLHRLLEENHELHGQQLNFLAHSMGGLDARYLFSQIRPETYHPISLTTLSTPHRGSEFMAWCRANIGIGTDYDVTSAEAARLAHEDTSVPLPFSLKSPILHRVTPPQEEEALKAAEQQEKVDAAAKTIKAGLNLAGLPKSLTASLSNYLLDLLDSPAYANLTPNFLREVFNPLTPNRDDVKYYSVASRTEKIPIWHPLWLPKQVLDGAESARLAKGIHTRPNWVGNDGLVTIESAQWGEFLGVVENCDHWAMRGSSGLISAAASASAVTELAKMATRPGREDKSEATEATSAKKGWQWQDLYRLIGSSRNKSSPPGPAAVAAATVGNSHSSTASSPSDEPSGLTSMASWIVKALPGIPSPISSSTSSLAGAASPTGSNSRSTSSPRTVVDDPRPGTVANSVRATDAVPQRTTSSGPAAMTATARMQYGAPRSTGGGAGSVSKFSGSAERGPNGAAEATKLANKVEKEKFSLEKMTVAICRKLYDDGL</sequence>
<feature type="compositionally biased region" description="Polar residues" evidence="2">
    <location>
        <begin position="185"/>
        <end position="194"/>
    </location>
</feature>
<feature type="compositionally biased region" description="Low complexity" evidence="2">
    <location>
        <begin position="661"/>
        <end position="684"/>
    </location>
</feature>
<feature type="compositionally biased region" description="Low complexity" evidence="2">
    <location>
        <begin position="23"/>
        <end position="73"/>
    </location>
</feature>
<feature type="region of interest" description="Disordered" evidence="2">
    <location>
        <begin position="174"/>
        <end position="267"/>
    </location>
</feature>
<feature type="region of interest" description="Disordered" evidence="2">
    <location>
        <begin position="1"/>
        <end position="110"/>
    </location>
</feature>
<reference evidence="5" key="4">
    <citation type="submission" date="2015-06" db="UniProtKB">
        <authorList>
            <consortium name="EnsemblFungi"/>
        </authorList>
    </citation>
    <scope>IDENTIFICATION</scope>
</reference>
<dbReference type="STRING" id="683840.U5H0V3"/>
<dbReference type="OMA" id="AWCRANI"/>
<dbReference type="HOGENOM" id="CLU_015536_0_0_1"/>
<dbReference type="SUPFAM" id="SSF53474">
    <property type="entry name" value="alpha/beta-Hydrolases"/>
    <property type="match status" value="1"/>
</dbReference>
<dbReference type="EMBL" id="GL541647">
    <property type="protein sequence ID" value="KDE08930.1"/>
    <property type="molecule type" value="Genomic_DNA"/>
</dbReference>
<protein>
    <recommendedName>
        <fullName evidence="3">DUF676 domain-containing protein</fullName>
    </recommendedName>
</protein>
<comment type="similarity">
    <text evidence="1">Belongs to the putative lipase ROG1 family.</text>
</comment>
<feature type="region of interest" description="Disordered" evidence="2">
    <location>
        <begin position="704"/>
        <end position="743"/>
    </location>
</feature>
<name>U5H0V3_USTV1</name>
<dbReference type="Gene3D" id="3.40.50.1820">
    <property type="entry name" value="alpha/beta hydrolase"/>
    <property type="match status" value="1"/>
</dbReference>
<gene>
    <name evidence="4" type="ORF">MVLG_01023</name>
</gene>
<proteinExistence type="inferred from homology"/>
<feature type="domain" description="DUF676" evidence="3">
    <location>
        <begin position="357"/>
        <end position="405"/>
    </location>
</feature>
<evidence type="ECO:0000313" key="5">
    <source>
        <dbReference type="EnsemblFungi" id="MVLG_01023T0"/>
    </source>
</evidence>
<evidence type="ECO:0000313" key="6">
    <source>
        <dbReference type="Proteomes" id="UP000017200"/>
    </source>
</evidence>
<keyword evidence="6" id="KW-1185">Reference proteome</keyword>
<dbReference type="InterPro" id="IPR029058">
    <property type="entry name" value="AB_hydrolase_fold"/>
</dbReference>
<feature type="compositionally biased region" description="Polar residues" evidence="2">
    <location>
        <begin position="78"/>
        <end position="95"/>
    </location>
</feature>
<dbReference type="AlphaFoldDB" id="U5H0V3"/>
<dbReference type="InterPro" id="IPR007751">
    <property type="entry name" value="DUF676_lipase-like"/>
</dbReference>
<accession>U5H0V3</accession>
<dbReference type="OrthoDB" id="5592486at2759"/>
<evidence type="ECO:0000313" key="4">
    <source>
        <dbReference type="EMBL" id="KDE08930.1"/>
    </source>
</evidence>
<evidence type="ECO:0000256" key="2">
    <source>
        <dbReference type="SAM" id="MobiDB-lite"/>
    </source>
</evidence>
<dbReference type="PANTHER" id="PTHR11440">
    <property type="entry name" value="LECITHIN-CHOLESTEROL ACYLTRANSFERASE-RELATED"/>
    <property type="match status" value="1"/>
</dbReference>
<dbReference type="EMBL" id="AEIJ01000088">
    <property type="status" value="NOT_ANNOTATED_CDS"/>
    <property type="molecule type" value="Genomic_DNA"/>
</dbReference>